<sequence>MNKMTIHEMKQILEQKIDFNCQATQIAMNKLGLSQKTFQKISYLEYMTQNNSQQDYFSYLHSIVMNIKKLQQEIAKMNLKDKSIDCTEPENIDEIIALLDQRMQKKITSNSQPRIISYREKTLERDEKKSRIIKMNHQQIKSITERTIQQQQSPPKDQNTFISQNTERIIHKKLTISNNQSVADLYSKQQASIEASTMEQLNESLRKQIPDKNLTIMTGIRQRLKDSNCSKQAIDEFMNRIAKLRSVSQQSIESNRKISTQAIKFVKKKNSNIITTKLGMMLKKEKLILPEEPIKVHQLKIGSIMGVISRIKNQKSKSKSKMYQQLNNEIQ</sequence>
<name>A0A8S1WJ91_9CILI</name>
<dbReference type="OrthoDB" id="299387at2759"/>
<gene>
    <name evidence="1" type="ORF">PPENT_87.1.T0920191</name>
</gene>
<evidence type="ECO:0000313" key="1">
    <source>
        <dbReference type="EMBL" id="CAD8188962.1"/>
    </source>
</evidence>
<proteinExistence type="predicted"/>
<dbReference type="EMBL" id="CAJJDO010000092">
    <property type="protein sequence ID" value="CAD8188962.1"/>
    <property type="molecule type" value="Genomic_DNA"/>
</dbReference>
<dbReference type="Proteomes" id="UP000689195">
    <property type="component" value="Unassembled WGS sequence"/>
</dbReference>
<evidence type="ECO:0000313" key="2">
    <source>
        <dbReference type="Proteomes" id="UP000689195"/>
    </source>
</evidence>
<protein>
    <submittedName>
        <fullName evidence="1">Uncharacterized protein</fullName>
    </submittedName>
</protein>
<comment type="caution">
    <text evidence="1">The sequence shown here is derived from an EMBL/GenBank/DDBJ whole genome shotgun (WGS) entry which is preliminary data.</text>
</comment>
<accession>A0A8S1WJ91</accession>
<reference evidence="1" key="1">
    <citation type="submission" date="2021-01" db="EMBL/GenBank/DDBJ databases">
        <authorList>
            <consortium name="Genoscope - CEA"/>
            <person name="William W."/>
        </authorList>
    </citation>
    <scope>NUCLEOTIDE SEQUENCE</scope>
</reference>
<dbReference type="AlphaFoldDB" id="A0A8S1WJ91"/>
<organism evidence="1 2">
    <name type="scientific">Paramecium pentaurelia</name>
    <dbReference type="NCBI Taxonomy" id="43138"/>
    <lineage>
        <taxon>Eukaryota</taxon>
        <taxon>Sar</taxon>
        <taxon>Alveolata</taxon>
        <taxon>Ciliophora</taxon>
        <taxon>Intramacronucleata</taxon>
        <taxon>Oligohymenophorea</taxon>
        <taxon>Peniculida</taxon>
        <taxon>Parameciidae</taxon>
        <taxon>Paramecium</taxon>
    </lineage>
</organism>
<keyword evidence="2" id="KW-1185">Reference proteome</keyword>